<dbReference type="OrthoDB" id="667692at2759"/>
<keyword evidence="2" id="KW-0732">Signal</keyword>
<proteinExistence type="predicted"/>
<organism evidence="3 4">
    <name type="scientific">Panicum virgatum</name>
    <name type="common">Blackwell switchgrass</name>
    <dbReference type="NCBI Taxonomy" id="38727"/>
    <lineage>
        <taxon>Eukaryota</taxon>
        <taxon>Viridiplantae</taxon>
        <taxon>Streptophyta</taxon>
        <taxon>Embryophyta</taxon>
        <taxon>Tracheophyta</taxon>
        <taxon>Spermatophyta</taxon>
        <taxon>Magnoliopsida</taxon>
        <taxon>Liliopsida</taxon>
        <taxon>Poales</taxon>
        <taxon>Poaceae</taxon>
        <taxon>PACMAD clade</taxon>
        <taxon>Panicoideae</taxon>
        <taxon>Panicodae</taxon>
        <taxon>Paniceae</taxon>
        <taxon>Panicinae</taxon>
        <taxon>Panicum</taxon>
        <taxon>Panicum sect. Hiantes</taxon>
    </lineage>
</organism>
<feature type="region of interest" description="Disordered" evidence="1">
    <location>
        <begin position="41"/>
        <end position="61"/>
    </location>
</feature>
<comment type="caution">
    <text evidence="3">The sequence shown here is derived from an EMBL/GenBank/DDBJ whole genome shotgun (WGS) entry which is preliminary data.</text>
</comment>
<dbReference type="Proteomes" id="UP000823388">
    <property type="component" value="Chromosome 5N"/>
</dbReference>
<dbReference type="EMBL" id="CM029046">
    <property type="protein sequence ID" value="KAG2594034.1"/>
    <property type="molecule type" value="Genomic_DNA"/>
</dbReference>
<sequence length="120" mass="11974">MKKAGAATLLLALLVAAAAVAPSASDAARLGDGPAAAVAKNTGGLQHGHGPRWRDHHHGGNRSPLAGLTECVTVCGTGVTGCMLDCYKPALGLDPVQLPVCLLKCTNDAMVCGASCSTNL</sequence>
<feature type="signal peptide" evidence="2">
    <location>
        <begin position="1"/>
        <end position="19"/>
    </location>
</feature>
<gene>
    <name evidence="3" type="ORF">PVAP13_5NG614600</name>
</gene>
<name>A0A8T0S918_PANVG</name>
<evidence type="ECO:0000256" key="2">
    <source>
        <dbReference type="SAM" id="SignalP"/>
    </source>
</evidence>
<evidence type="ECO:0000313" key="4">
    <source>
        <dbReference type="Proteomes" id="UP000823388"/>
    </source>
</evidence>
<accession>A0A8T0S918</accession>
<protein>
    <submittedName>
        <fullName evidence="3">Uncharacterized protein</fullName>
    </submittedName>
</protein>
<reference evidence="3" key="1">
    <citation type="submission" date="2020-05" db="EMBL/GenBank/DDBJ databases">
        <title>WGS assembly of Panicum virgatum.</title>
        <authorList>
            <person name="Lovell J.T."/>
            <person name="Jenkins J."/>
            <person name="Shu S."/>
            <person name="Juenger T.E."/>
            <person name="Schmutz J."/>
        </authorList>
    </citation>
    <scope>NUCLEOTIDE SEQUENCE</scope>
    <source>
        <strain evidence="3">AP13</strain>
    </source>
</reference>
<keyword evidence="4" id="KW-1185">Reference proteome</keyword>
<evidence type="ECO:0000256" key="1">
    <source>
        <dbReference type="SAM" id="MobiDB-lite"/>
    </source>
</evidence>
<feature type="chain" id="PRO_5035810096" evidence="2">
    <location>
        <begin position="20"/>
        <end position="120"/>
    </location>
</feature>
<dbReference type="AlphaFoldDB" id="A0A8T0S918"/>
<feature type="compositionally biased region" description="Basic residues" evidence="1">
    <location>
        <begin position="49"/>
        <end position="60"/>
    </location>
</feature>
<evidence type="ECO:0000313" key="3">
    <source>
        <dbReference type="EMBL" id="KAG2594034.1"/>
    </source>
</evidence>